<keyword evidence="5 10" id="KW-0418">Kinase</keyword>
<dbReference type="GO" id="GO:0004674">
    <property type="term" value="F:protein serine/threonine kinase activity"/>
    <property type="evidence" value="ECO:0007669"/>
    <property type="project" value="UniProtKB-KW"/>
</dbReference>
<dbReference type="EC" id="2.7.11.1" evidence="1"/>
<accession>M7T4F6</accession>
<dbReference type="PANTHER" id="PTHR47634:SF9">
    <property type="entry name" value="PROTEIN KINASE DOMAIN-CONTAINING PROTEIN-RELATED"/>
    <property type="match status" value="1"/>
</dbReference>
<evidence type="ECO:0000256" key="6">
    <source>
        <dbReference type="ARBA" id="ARBA00022840"/>
    </source>
</evidence>
<evidence type="ECO:0000256" key="3">
    <source>
        <dbReference type="ARBA" id="ARBA00022679"/>
    </source>
</evidence>
<keyword evidence="9" id="KW-0472">Membrane</keyword>
<evidence type="ECO:0000256" key="7">
    <source>
        <dbReference type="ARBA" id="ARBA00047899"/>
    </source>
</evidence>
<name>M7T4F6_EUTLA</name>
<dbReference type="OrthoDB" id="5979581at2759"/>
<proteinExistence type="predicted"/>
<dbReference type="Proteomes" id="UP000012174">
    <property type="component" value="Unassembled WGS sequence"/>
</dbReference>
<keyword evidence="6" id="KW-0067">ATP-binding</keyword>
<dbReference type="Gene3D" id="3.30.200.20">
    <property type="entry name" value="Phosphorylase Kinase, domain 1"/>
    <property type="match status" value="1"/>
</dbReference>
<dbReference type="SUPFAM" id="SSF56112">
    <property type="entry name" value="Protein kinase-like (PK-like)"/>
    <property type="match status" value="1"/>
</dbReference>
<dbReference type="PANTHER" id="PTHR47634">
    <property type="entry name" value="PROTEIN KINASE DOMAIN-CONTAINING PROTEIN-RELATED"/>
    <property type="match status" value="1"/>
</dbReference>
<evidence type="ECO:0000256" key="2">
    <source>
        <dbReference type="ARBA" id="ARBA00022527"/>
    </source>
</evidence>
<evidence type="ECO:0000256" key="4">
    <source>
        <dbReference type="ARBA" id="ARBA00022741"/>
    </source>
</evidence>
<dbReference type="HOGENOM" id="CLU_866069_0_0_1"/>
<keyword evidence="11" id="KW-1185">Reference proteome</keyword>
<sequence length="321" mass="35318">MSDYAAKVFGFATFGRIYGTLIAVSGLCTFAQPGLQVLVHDAFDDSPVPINLILAGLGLVVGLALVVFVAVKAKETREVKSEPGVTEPLLESNRKNLGLEMSQQQGPPPRKYQRLDTDEEIENLEDYEPGGYHPIDLCDVLDGRFEVIYKLGFGGIAMVWLCYEFDAERWRAVKINAASHSSENCAELKILQTMRENNVTPEQLEAMHIVVPVDEMKDLLDAPDFEEVLTVDGEQSVHAPQDAVTGGLRPITENMESLNAMRKKSAEGTNYTCPLEIALAARFWVTLPSSTEQDGQSQSGGSGYRRLPPQEVVLFADLLRA</sequence>
<dbReference type="EMBL" id="KB707027">
    <property type="protein sequence ID" value="EMR64676.1"/>
    <property type="molecule type" value="Genomic_DNA"/>
</dbReference>
<feature type="transmembrane region" description="Helical" evidence="9">
    <location>
        <begin position="52"/>
        <end position="71"/>
    </location>
</feature>
<evidence type="ECO:0000313" key="10">
    <source>
        <dbReference type="EMBL" id="EMR64676.1"/>
    </source>
</evidence>
<keyword evidence="9" id="KW-1133">Transmembrane helix</keyword>
<evidence type="ECO:0000256" key="5">
    <source>
        <dbReference type="ARBA" id="ARBA00022777"/>
    </source>
</evidence>
<dbReference type="GO" id="GO:0000245">
    <property type="term" value="P:spliceosomal complex assembly"/>
    <property type="evidence" value="ECO:0007669"/>
    <property type="project" value="TreeGrafter"/>
</dbReference>
<dbReference type="GO" id="GO:0005737">
    <property type="term" value="C:cytoplasm"/>
    <property type="evidence" value="ECO:0007669"/>
    <property type="project" value="TreeGrafter"/>
</dbReference>
<organism evidence="10 11">
    <name type="scientific">Eutypa lata (strain UCR-EL1)</name>
    <name type="common">Grapevine dieback disease fungus</name>
    <name type="synonym">Eutypa armeniacae</name>
    <dbReference type="NCBI Taxonomy" id="1287681"/>
    <lineage>
        <taxon>Eukaryota</taxon>
        <taxon>Fungi</taxon>
        <taxon>Dikarya</taxon>
        <taxon>Ascomycota</taxon>
        <taxon>Pezizomycotina</taxon>
        <taxon>Sordariomycetes</taxon>
        <taxon>Xylariomycetidae</taxon>
        <taxon>Xylariales</taxon>
        <taxon>Diatrypaceae</taxon>
        <taxon>Eutypa</taxon>
    </lineage>
</organism>
<dbReference type="GO" id="GO:0050684">
    <property type="term" value="P:regulation of mRNA processing"/>
    <property type="evidence" value="ECO:0007669"/>
    <property type="project" value="TreeGrafter"/>
</dbReference>
<keyword evidence="4" id="KW-0547">Nucleotide-binding</keyword>
<reference evidence="11" key="1">
    <citation type="journal article" date="2013" name="Genome Announc.">
        <title>Draft genome sequence of the grapevine dieback fungus Eutypa lata UCR-EL1.</title>
        <authorList>
            <person name="Blanco-Ulate B."/>
            <person name="Rolshausen P.E."/>
            <person name="Cantu D."/>
        </authorList>
    </citation>
    <scope>NUCLEOTIDE SEQUENCE [LARGE SCALE GENOMIC DNA]</scope>
    <source>
        <strain evidence="11">UCR-EL1</strain>
    </source>
</reference>
<evidence type="ECO:0000256" key="9">
    <source>
        <dbReference type="SAM" id="Phobius"/>
    </source>
</evidence>
<evidence type="ECO:0000256" key="8">
    <source>
        <dbReference type="ARBA" id="ARBA00048679"/>
    </source>
</evidence>
<dbReference type="AlphaFoldDB" id="M7T4F6"/>
<keyword evidence="9" id="KW-0812">Transmembrane</keyword>
<dbReference type="KEGG" id="ela:UCREL1_8343"/>
<keyword evidence="3" id="KW-0808">Transferase</keyword>
<feature type="transmembrane region" description="Helical" evidence="9">
    <location>
        <begin position="12"/>
        <end position="32"/>
    </location>
</feature>
<evidence type="ECO:0000256" key="1">
    <source>
        <dbReference type="ARBA" id="ARBA00012513"/>
    </source>
</evidence>
<protein>
    <recommendedName>
        <fullName evidence="1">non-specific serine/threonine protein kinase</fullName>
        <ecNumber evidence="1">2.7.11.1</ecNumber>
    </recommendedName>
</protein>
<dbReference type="GO" id="GO:0005634">
    <property type="term" value="C:nucleus"/>
    <property type="evidence" value="ECO:0007669"/>
    <property type="project" value="TreeGrafter"/>
</dbReference>
<dbReference type="eggNOG" id="KOG1290">
    <property type="taxonomic scope" value="Eukaryota"/>
</dbReference>
<dbReference type="GO" id="GO:0005524">
    <property type="term" value="F:ATP binding"/>
    <property type="evidence" value="ECO:0007669"/>
    <property type="project" value="UniProtKB-KW"/>
</dbReference>
<keyword evidence="2" id="KW-0723">Serine/threonine-protein kinase</keyword>
<gene>
    <name evidence="10" type="ORF">UCREL1_8343</name>
</gene>
<comment type="catalytic activity">
    <reaction evidence="8">
        <text>L-seryl-[protein] + ATP = O-phospho-L-seryl-[protein] + ADP + H(+)</text>
        <dbReference type="Rhea" id="RHEA:17989"/>
        <dbReference type="Rhea" id="RHEA-COMP:9863"/>
        <dbReference type="Rhea" id="RHEA-COMP:11604"/>
        <dbReference type="ChEBI" id="CHEBI:15378"/>
        <dbReference type="ChEBI" id="CHEBI:29999"/>
        <dbReference type="ChEBI" id="CHEBI:30616"/>
        <dbReference type="ChEBI" id="CHEBI:83421"/>
        <dbReference type="ChEBI" id="CHEBI:456216"/>
        <dbReference type="EC" id="2.7.11.1"/>
    </reaction>
</comment>
<evidence type="ECO:0000313" key="11">
    <source>
        <dbReference type="Proteomes" id="UP000012174"/>
    </source>
</evidence>
<dbReference type="InterPro" id="IPR051334">
    <property type="entry name" value="SRPK"/>
</dbReference>
<dbReference type="InterPro" id="IPR011009">
    <property type="entry name" value="Kinase-like_dom_sf"/>
</dbReference>
<comment type="catalytic activity">
    <reaction evidence="7">
        <text>L-threonyl-[protein] + ATP = O-phospho-L-threonyl-[protein] + ADP + H(+)</text>
        <dbReference type="Rhea" id="RHEA:46608"/>
        <dbReference type="Rhea" id="RHEA-COMP:11060"/>
        <dbReference type="Rhea" id="RHEA-COMP:11605"/>
        <dbReference type="ChEBI" id="CHEBI:15378"/>
        <dbReference type="ChEBI" id="CHEBI:30013"/>
        <dbReference type="ChEBI" id="CHEBI:30616"/>
        <dbReference type="ChEBI" id="CHEBI:61977"/>
        <dbReference type="ChEBI" id="CHEBI:456216"/>
        <dbReference type="EC" id="2.7.11.1"/>
    </reaction>
</comment>